<evidence type="ECO:0000256" key="2">
    <source>
        <dbReference type="ARBA" id="ARBA00022576"/>
    </source>
</evidence>
<evidence type="ECO:0000256" key="3">
    <source>
        <dbReference type="ARBA" id="ARBA00022679"/>
    </source>
</evidence>
<dbReference type="InterPro" id="IPR015422">
    <property type="entry name" value="PyrdxlP-dep_Trfase_small"/>
</dbReference>
<keyword evidence="4 7" id="KW-0663">Pyridoxal phosphate</keyword>
<dbReference type="InterPro" id="IPR015424">
    <property type="entry name" value="PyrdxlP-dep_Trfase"/>
</dbReference>
<dbReference type="GO" id="GO:0008483">
    <property type="term" value="F:transaminase activity"/>
    <property type="evidence" value="ECO:0007669"/>
    <property type="project" value="UniProtKB-KW"/>
</dbReference>
<evidence type="ECO:0000256" key="1">
    <source>
        <dbReference type="ARBA" id="ARBA00001933"/>
    </source>
</evidence>
<dbReference type="InterPro" id="IPR000653">
    <property type="entry name" value="DegT/StrS_aminotransferase"/>
</dbReference>
<protein>
    <submittedName>
        <fullName evidence="9">Putative aminotransferase involved in biofilm matrix formation</fullName>
        <ecNumber evidence="9">2.6.1.-</ecNumber>
    </submittedName>
</protein>
<dbReference type="EC" id="2.6.1.-" evidence="9"/>
<gene>
    <name evidence="9" type="primary">epsN</name>
    <name evidence="9" type="ORF">PBLR_14401</name>
</gene>
<evidence type="ECO:0000256" key="4">
    <source>
        <dbReference type="ARBA" id="ARBA00022898"/>
    </source>
</evidence>
<dbReference type="AlphaFoldDB" id="A0A383RI11"/>
<keyword evidence="3 9" id="KW-0808">Transferase</keyword>
<evidence type="ECO:0000313" key="9">
    <source>
        <dbReference type="EMBL" id="SYX85979.1"/>
    </source>
</evidence>
<evidence type="ECO:0000256" key="5">
    <source>
        <dbReference type="ARBA" id="ARBA00037999"/>
    </source>
</evidence>
<dbReference type="FunFam" id="3.40.640.10:FF:000090">
    <property type="entry name" value="Pyridoxal phosphate-dependent aminotransferase"/>
    <property type="match status" value="1"/>
</dbReference>
<dbReference type="InterPro" id="IPR015421">
    <property type="entry name" value="PyrdxlP-dep_Trfase_major"/>
</dbReference>
<evidence type="ECO:0000313" key="10">
    <source>
        <dbReference type="Proteomes" id="UP000304148"/>
    </source>
</evidence>
<evidence type="ECO:0000256" key="7">
    <source>
        <dbReference type="PIRSR" id="PIRSR000390-2"/>
    </source>
</evidence>
<dbReference type="Pfam" id="PF01041">
    <property type="entry name" value="DegT_DnrJ_EryC1"/>
    <property type="match status" value="1"/>
</dbReference>
<dbReference type="PANTHER" id="PTHR30244">
    <property type="entry name" value="TRANSAMINASE"/>
    <property type="match status" value="1"/>
</dbReference>
<dbReference type="CDD" id="cd00616">
    <property type="entry name" value="AHBA_syn"/>
    <property type="match status" value="1"/>
</dbReference>
<reference evidence="10" key="1">
    <citation type="submission" date="2018-08" db="EMBL/GenBank/DDBJ databases">
        <authorList>
            <person name="Chevrot R."/>
        </authorList>
    </citation>
    <scope>NUCLEOTIDE SEQUENCE [LARGE SCALE GENOMIC DNA]</scope>
</reference>
<feature type="active site" description="Proton acceptor" evidence="6">
    <location>
        <position position="191"/>
    </location>
</feature>
<keyword evidence="2 9" id="KW-0032">Aminotransferase</keyword>
<comment type="similarity">
    <text evidence="5 8">Belongs to the DegT/DnrJ/EryC1 family.</text>
</comment>
<organism evidence="9 10">
    <name type="scientific">Paenibacillus alvei</name>
    <name type="common">Bacillus alvei</name>
    <dbReference type="NCBI Taxonomy" id="44250"/>
    <lineage>
        <taxon>Bacteria</taxon>
        <taxon>Bacillati</taxon>
        <taxon>Bacillota</taxon>
        <taxon>Bacilli</taxon>
        <taxon>Bacillales</taxon>
        <taxon>Paenibacillaceae</taxon>
        <taxon>Paenibacillus</taxon>
    </lineage>
</organism>
<proteinExistence type="inferred from homology"/>
<feature type="modified residue" description="N6-(pyridoxal phosphate)lysine" evidence="7">
    <location>
        <position position="191"/>
    </location>
</feature>
<sequence length="389" mass="43000">MSKPYIYLSPPHMGDEERIKIDEAFASNWLSSVGPHIQAFEEEVAHYVGAQGAVALSSGTAAIHLALRLAGVEAGDYVLCSTFTFIASVNPILYLNGIPVFVDSEPNSWNMSPEALERACEQLAQEGKTPKAAVIVHLYGQSADMDAIMAICNRYGIIVVEDAAESLGTTYRGRHCGTIGHFGIYSFNGNKLITTSGGGMLVSSDPVALRKARHWATQAKEDLPYYEHYEMGYNYRMSNVLAGIGRGQLTVIEGRIAARRAVYQRYRSVLEAYDGIRLISEPTYGRSTCWLTVILVDCKRTGTYPLSIKTALQQNGIESRLVWKPMHLQPMFHSSLYFPHESHLSVSEQLFAQGLCLPSGSNLTSAEQDRVVDVILEHLQQNAIYRQSV</sequence>
<accession>A0A383RI11</accession>
<name>A0A383RI11_PAEAL</name>
<evidence type="ECO:0000256" key="8">
    <source>
        <dbReference type="RuleBase" id="RU004508"/>
    </source>
</evidence>
<dbReference type="Gene3D" id="3.40.640.10">
    <property type="entry name" value="Type I PLP-dependent aspartate aminotransferase-like (Major domain)"/>
    <property type="match status" value="1"/>
</dbReference>
<dbReference type="Proteomes" id="UP000304148">
    <property type="component" value="Chromosome"/>
</dbReference>
<evidence type="ECO:0000256" key="6">
    <source>
        <dbReference type="PIRSR" id="PIRSR000390-1"/>
    </source>
</evidence>
<dbReference type="PANTHER" id="PTHR30244:SF34">
    <property type="entry name" value="DTDP-4-AMINO-4,6-DIDEOXYGALACTOSE TRANSAMINASE"/>
    <property type="match status" value="1"/>
</dbReference>
<dbReference type="GO" id="GO:0030170">
    <property type="term" value="F:pyridoxal phosphate binding"/>
    <property type="evidence" value="ECO:0007669"/>
    <property type="project" value="TreeGrafter"/>
</dbReference>
<comment type="cofactor">
    <cofactor evidence="1">
        <name>pyridoxal 5'-phosphate</name>
        <dbReference type="ChEBI" id="CHEBI:597326"/>
    </cofactor>
</comment>
<dbReference type="Gene3D" id="3.90.1150.10">
    <property type="entry name" value="Aspartate Aminotransferase, domain 1"/>
    <property type="match status" value="1"/>
</dbReference>
<dbReference type="PIRSF" id="PIRSF000390">
    <property type="entry name" value="PLP_StrS"/>
    <property type="match status" value="1"/>
</dbReference>
<dbReference type="EMBL" id="LS992241">
    <property type="protein sequence ID" value="SYX85979.1"/>
    <property type="molecule type" value="Genomic_DNA"/>
</dbReference>
<dbReference type="SUPFAM" id="SSF53383">
    <property type="entry name" value="PLP-dependent transferases"/>
    <property type="match status" value="1"/>
</dbReference>
<dbReference type="RefSeq" id="WP_138187942.1">
    <property type="nucleotide sequence ID" value="NZ_LS992241.1"/>
</dbReference>
<dbReference type="GO" id="GO:0000271">
    <property type="term" value="P:polysaccharide biosynthetic process"/>
    <property type="evidence" value="ECO:0007669"/>
    <property type="project" value="TreeGrafter"/>
</dbReference>